<dbReference type="InterPro" id="IPR036179">
    <property type="entry name" value="Ig-like_dom_sf"/>
</dbReference>
<evidence type="ECO:0000313" key="4">
    <source>
        <dbReference type="Proteomes" id="UP000008909"/>
    </source>
</evidence>
<feature type="compositionally biased region" description="Basic and acidic residues" evidence="1">
    <location>
        <begin position="5249"/>
        <end position="5268"/>
    </location>
</feature>
<keyword evidence="2" id="KW-0812">Transmembrane</keyword>
<evidence type="ECO:0000313" key="3">
    <source>
        <dbReference type="EMBL" id="GAA33643.2"/>
    </source>
</evidence>
<evidence type="ECO:0008006" key="5">
    <source>
        <dbReference type="Google" id="ProtNLM"/>
    </source>
</evidence>
<organism evidence="3 4">
    <name type="scientific">Clonorchis sinensis</name>
    <name type="common">Chinese liver fluke</name>
    <dbReference type="NCBI Taxonomy" id="79923"/>
    <lineage>
        <taxon>Eukaryota</taxon>
        <taxon>Metazoa</taxon>
        <taxon>Spiralia</taxon>
        <taxon>Lophotrochozoa</taxon>
        <taxon>Platyhelminthes</taxon>
        <taxon>Trematoda</taxon>
        <taxon>Digenea</taxon>
        <taxon>Opisthorchiida</taxon>
        <taxon>Opisthorchiata</taxon>
        <taxon>Opisthorchiidae</taxon>
        <taxon>Clonorchis</taxon>
    </lineage>
</organism>
<name>H2KVD4_CLOSI</name>
<accession>H2KVD4</accession>
<reference evidence="3" key="1">
    <citation type="journal article" date="2011" name="Genome Biol.">
        <title>The draft genome of the carcinogenic human liver fluke Clonorchis sinensis.</title>
        <authorList>
            <person name="Wang X."/>
            <person name="Chen W."/>
            <person name="Huang Y."/>
            <person name="Sun J."/>
            <person name="Men J."/>
            <person name="Liu H."/>
            <person name="Luo F."/>
            <person name="Guo L."/>
            <person name="Lv X."/>
            <person name="Deng C."/>
            <person name="Zhou C."/>
            <person name="Fan Y."/>
            <person name="Li X."/>
            <person name="Huang L."/>
            <person name="Hu Y."/>
            <person name="Liang C."/>
            <person name="Hu X."/>
            <person name="Xu J."/>
            <person name="Yu X."/>
        </authorList>
    </citation>
    <scope>NUCLEOTIDE SEQUENCE [LARGE SCALE GENOMIC DNA]</scope>
    <source>
        <strain evidence="3">Henan</strain>
    </source>
</reference>
<sequence>MGVVHWSVVEILSLIYMVLYYSTFAEEYCNTMANILDFPHGATYLNDDRSSRGITYMSTEGNAISFQTDPMNFVESILSLDVRGGNIIFRCKFEDACCSSKVSKSENCKFAHSAVQKGSSVMYFTEGNAINEHNLLILFFVKGHHGYLEAHGKMRETTSLRKYFSTHPHRNDTVVCPQFGKYGHSTKPPQVRHFLGEEHETHRLEPTQVHSKADHEEYTNLTFNLCMFSTDLHTNELWHIYYRISTKTFKITKTPLIQSLHTNSNCTYTSFTHRIQWHSKFRQHSRNWEGSVKLKRHTKAILLVSYESRAAKVVDGILNSILRKWIVEQDLYHHWSWPNSVQSPAIKMASFTMRRNAIFQEGQDKILWIDEDEVHHTIERYCCKRLTKLDECQETKRMLSRPGKPYFEMRNLTIQDSGMYTCRNPLGVKPDHNFVTDYYIIVLPRKKDVRVYLSERSLSPKDVIVDNYPSHDVLNRSYFHGNNPIYANCIYLLSKGLDNHDGYHANYSIPGRYKQTTNFTRDLGDMFIFVSSHAIEPEYNDLRAVLSEFTCSYHYSQIFDLVQHLSDVPNHLSRVVSSRKLVALRHNPPKIITSSIQASEHILTGLLRRPSVSLADLYQDQANDKWVKNKMVEGLIYGSFVILVSEYDGWGSTTTYKELDVDMRPVASPCRIHIEKLVINPGDDLLSAPEMIDSHILIAKQVQFKCMIALDSRGIALGAYNPKRGQIDRNEMELEINNRIIHLLSKPDQKVQQQISDLEERISAEFKLVRWQVGWRGTVNVGDRIKMFWHANDTESNTTRCTYRMNETSAPIPAPEGFVVRTFMDHSLFELVKWEASESDSGLYQCYTCQDCPELDKVIPRRLVVLPDLSQIHLSVDYGSANHSGSGTKEDPIETTAVSMLFRCSYLAYRGLAANVSLLVTYETCMPNKEEKLQLNIIEKQRMSEPLGNFTRLYVAFMVTKPEAYEYWEYARVNCTVALSKLLKDPYDIFHDSGSQNLTKSLYYKFNLPRPPVILREFIESSSSSVTLALRHKNASALMPFASGGQGGVREMEHVCTFEYTVFMGFPKGWTRTWTVAKTEVGFKAVDCVLNRVYVIKDPKSIHGLMESKVYTVNGGINFEQHRYTCLLDIHTVAVILIAFQGEKNNPDLSITIYALKQLFLNRAGTKPREANVTELRLLERTKANFLWTKLEILWTATVNVGQQVQMLGYNPPEGMRLQCFQQRSETDGYSPASDDVTHAPIELHQQFVSVRISNVSYSHSGDYKCNATGSCNPCPAELGMAPRLLIVLPYSNMLKMHLNHDPLEDSDNESVPNFNQCFPNGSAFLHTAQMASVRCIYPLALNTRLAEKSVVIFERFHPGLGKYKIGISKRAANFTRQTSSLPEVTISHNIYAPDGFEFSGHLKITCRLQYRIGTIPHDVSEPRGVIDIIKSREILVKLSAAPEVYFRHISMQPEKILENWRRVCDNSCGVMDAVQFHATAQNERLKEGFIDGDSIKSLGVPRGVSGVWLIYVHNGNKGYDECHLKDLQQPTVPRDIREQTSYRSSGGRNLIKVKFRCPLQAQHVALVLVAYNSFDGPIEQNVWDKKVATAIANDISDWLNNPKDESVRACTTYSEIRVSCGIIKLNVHWVPTITVGSTWWIISRAYKSKNILLKIYHQASIHDEKKLISVYRGYSVGGSTGRRSAYWNDSGIYTCEAEGNLNDPEHRECFLPHRLIVLPRTTLLNLYLLKDLLKPNQKLGDTFSQNFLETEQRAYAYCVYLRPFGYVINETITFRYFMEEKSVNTIHYLPAYAQPKIYHNSTSGLYVIAPYLVIGPAPYAGQTKLNFTCCVSFEDNGHNQPVTDFTRHLEPILVSRLLLTKLRVKPVIFASVSSSDSDDMTQWLQTNLKETYSPKEFQEASQTKTFKEGLFKFTIYASVGVPGGWLKLSTFARDRRTISEERCNTQQLVPLNPQSIPEGLLLDQSYSEFHEKSVVKVTFYCAIRVENFALTATAFTHAGEMEKPEITEMTVRYLGNWFRRMLDNPSSMEKLSPQYPDSVLVSSATVRLRVAWFASLQVGGDMQMIGYSTGVRDPIKCVKKRGERDKESRLDSSFKIERLKQVKAFTLTKKNLSFSDTALFSCLVTPTSGSPPRLPIASRQLVVLPDDRQVHMFLTHQPLVSGDRWVANFNQCDAENIPFMFVGTTSFVHCLHRTFHDQWLEVTVASKLFLVTSYNQTEWLPFGLPQTLVRPNDSTLNSWTLRPVEERANVMQLTAECIWQYNFPQAIPNDINQNKKSVVLIKKKLIRVRLLKHPFIHNQMIESDDPITQDVMRQVTWETQSAVQFHSKSQTITGNERTVRVNLTITLGVPRGWANLWSVYKYQDKLFKETCFLEKSINITDQSMPASLKDDTYRPEIEYNVVNISWACTFLRESVALFVTTLVCQYETVDCKKALEEAEKSLLNNLWGWIKYTNSKDLLRVLIINGSLLVYRTVKLSIAWLDKVTVGSPVKMLGYFYEIQGGTIECFHYYATRYHRVDNKRSFLIEPHQGGVGFTLLKTSIEFGDSGIYACNTTLPKSCPGCATSVVSIPPRRLTVILDDSVVKLYLTNSLIPSPLEWSTQNSLEDRTSLKCEQVAYAYCEYLLPLGLDSKVTHKFHAEKRGIRNQRTTLSVKRVQHNTRDFDVHMVIQYIYELKAPKSVEHINMLNLTCTIEYGRINLTFTKSKVVEIEARVPSVLFVDTIHTSRASLTEALKNNTGLFNQSKDQFHSSGIHNLLLEGSVIINYSVGLGIPRGWSEVNLIYEMNHHIYRRVCPVQNEVNLSDVPRRIRNSEYFSHTNGYGLTNYTLRCPLTLDVLAISLVVMNTFKDNVSSTARKADLYRSLESSMRHFYFNTTGTESDRTIGIPPNSSVQLSLVRLSIGWRAAIPLGTPLIIYGFLSDGDALNQTTCYHTPAGTEIAGPKKLNFSLHGFTVYHQPTVNQFELIKPVSSPSDSGKYECVHAACTTCVHTSVVVPHFATILASQLVLYTHLSIHSARSHSSNHSTWVYPQYDNEGNPFVYDSQQLLVTCDYHIDAQINAPPLLQLRSSYISAASTATVGVPSSFIEELQSREKNYLAVYRTFRVRCPINARPRDLLRIVCELQMPLKGRKEKDINPNSILRRLERSLQLYILLHVKPRIVTSTILTNDSETTKMFQSDKWNQPTAKVFLTGFDRKPATEGILTLSYSVNYGLPVGWSSAVGLYNLTYGFAYRRCKHNDNYFQQQEGANQAINLTQNTTQSLWYVCLMLPEQIGLLIYVAHYPADDRNQTFFEQAFFSETTSTVERWFHKMSGQIILPAGSEGEYRLCPIPVGWESHVNIGESVIMYGLLDEHLEESPACFYGYGELNTKLTQEKSFVVQEYTNYRYFVLFKPSVQFGDSGFYHCTIPRCLKCIPPIGLQTRTLVVLPDSSILELYLRRLSHSDEFVAECPHVEPVPVAPGEEIEIKCTHLVSKAVNAISEQIISHGPLDDESSNSRIDILLTTTADRPDDFIVVTSTAKFEIPASSSKNRLWRIRCQLPYDDVYQEFTKTRRYEPKLLRKEKQLIISSLLDPRVLAFEVRDSEGRIVQDILTDAYHSSNKMRFIHDVLDPRATEGVYRVNFTVFPGLPVGWTFVRMFYVKNNQLYAEPCVNISSVNYTRYETLEILSQSSCTVQPEHVAIAFAVTNSPSSRWTKEKIEFELETSVVTNISKWMGYNGDQKRSKTISPCIKYDLRLLRVRVGWQALVESGGTVQMQGRLAMKQVDSIQCFHRKSEEHTPQSIMSTYNISVDKDHDRFYLTKTNVDYSDTGLYHCNSTQERNDSRYVGMQVRRLSIIPLVPAAECKLTLDKAGKIPVSAQQTLSDKQLYLLSGQPAFFHCNYSTQLDEQYAVIYDVLYIDKQSRKSYEKLLVTEDRHAASLLHIYRIIAPRAQDTTALLQLHCVYDLSNMTTFGDSHIENVRQARCNKWFTIQEPANGNLSIKTTARDPSRIPVPLGTVFQCTGGFGMPKLTYHWQRIKSPLYMDEEDSLDLASQLPADGGGWGGPRQPFIDMPVGNGLQASGPILRVPDDPIYRGMSYAYICRGRNVVQGRAYTIETFIHFTVLVCPTEHLKVDLSIFLSPRLLSACTLVDNPMPSIQFYGYFYLTLIRQLILGLPSWGKRSRFSIVRLANTENQSIIKYEASEFNALKTSIALVKSLYSREIKPVSAHCSSSPVDLVELLHAINNLYSRDHIRDPVFLLTVDSFTNVGNTSRLSTELQRLRQADTKVILGFVYSEDNPLFHFFSEHLITLLQPFRVVYLTPRFEGVSKCGDCELSIDSPKLRILRGGAFDAVCNASNGSRVSMITAPRLDYSIPDQHLFHGLTLLVTCTQVDVSESSEKEVNELTICLTDQSKIYQLEETSEPNIQHLNHACARRLAESSSPGHISFRENHEANSLTGSVILQEDSNPILLCYHRRGGEHAKSFDLVSYVHRPAVSNPAQIHNPVLYIDRWDDSETRPAVFQCVFQGFTSSLTVLLLFRANTSHLKTTGTYSIVAQRTAHLNTKTHSTKVQLNWLERPHGNTTGELVCLIVPSDLYREKQHAITELPLPSALIQYSAALGMPQSITDCPTAPVLLISHKNASGNLESGASYNVMCASKAAAESTSLKLYYLTPSVSLFLCYRHAQTSESGVNPCFRTTADDLDCSKYLNTSERSEKSGYSNRCFSRLETIKHTGVVHYIVFEIKSLGLADFNGHFFCQTVYVVTFGMQEEESKIREKLTSPIHALRFHLPPSIMYFHFNSENQRWKCRVAAFPINSTARLNVIRVTPRLLHKQLGLYRVETDKIPPALKDQHLIPKGLATKKHNMEYTITLTFRPIVEIPGGLTKGKVTMQCRFAETWQTLVTNLGEPDDVYEPLISSTIAIPQSGRELIILCAGDTYSSDRITYMSLHRAVESPWANYDVLLLTVPLLGSDVKDNIPRIMGSKFYFFGSWAIGRRPQVRVLIDYSDWDFSVDIGMVESVEYDTGTYFCTGRSQRGKLIPTHLFSKLVRGVAKDVALGYSTESKPGYWTRTTAMVSQNELVRIKCIVWTTNPFSRSAQRFRLLFNETQTSVDSRRTHSIILRATEHVIMITRIQSRQPIKCELVDNTYKKTVELQGPQVNCTLPNDLHITPDRPWGYKRFEVVECTSSNTCDSVKFRWHWVAGPVPQLSVEPDKVDSDMIGKGKHLILSKLPRSGTYVFLCLVQCDCGNTSSTSAISVTLYVQPDQEDDRRSKISDIPDPELHRDQDALDDEAASVELEEMGKSVIKREATLLTSGLNQTTLDKLLVTTDKGKEEHVLLNTSGTYLVPTDATAQENIFSRITQTPLKQGGFQTYAVRRGPNHSQVIVFPSPNFVTETTSKARLEDGQNTLEDSLTSKQTGLLVENIRSRYEFSSEDRQPRTKSSALFSHDPKLQRELLRTDWIQRGLSSIHSMGFYLLRENQTYISIPVPQKATFDAANEDPEVKVGSDVEAHTRQLSDHKRMWLFYSTEQGEESGSIGRIPQRYINTWPEIIKDLDSSAIRNDYPDSVWHDRAEAYRTQLQRKVLQDPIRTQFNPSLIERLKTTVTNIKTPETDFLWKEQKHINKAAPQDTTERRVFSGKNHKLMVKSKKEHKSADLLSLSELAAVTHQQASALLLPVNKTHLQQVYGGPVADIINKHSFQMKGKRMGDDIVSRTVFLDSNSAGRSDLATYKRDHAERLSTWQRIVYQNYGVRRKPDIDGLHRTKHTGVENGGSVNRLGLSIWMHSNRAANKWGSEQDSGKDKNEAVRIQPGLVFLPGTMTAVCPTASDTRQASDKFSTLAWKRYASLVDTPEHIVDFHLASRRILIRSERFVDPIRIYSYPPMRWPDAYTLDVIRLNVNDFGYYACIGTYQTGPGNEVDLVRISPHPLCIMTRPSKPKLVLLEAATPNSSANSDSVQPPSIFHFLPDEEITLYCSAPRYQLFCERADQIANGTRVIRTVFRALLHSNEDKESSHEVVFPNTMRTTPPMRLVNSDDPDWLYYAWKFRLRHDYSGAYVTCEVQPELVPPILVPVAYWDWLSSEFSPHRTQQMTSVSDPIALQLYLEFGDIQITPEPSRHAGDPEISAVVLQPTQTLSCQTDIATEKGPNLTIYPILNDKIKLAVRSDISASSVWLDKERLSSEWPRISHTNLVRLYVPADPKVFGTYLIYCAVPGTNFSRKFLLEVHAPPSSRPWDIDIRKMWMATLLPIIVFIFLSIRHCLKSQDDSVRQTRPPESQD</sequence>
<dbReference type="Proteomes" id="UP000008909">
    <property type="component" value="Unassembled WGS sequence"/>
</dbReference>
<evidence type="ECO:0000256" key="2">
    <source>
        <dbReference type="SAM" id="Phobius"/>
    </source>
</evidence>
<keyword evidence="4" id="KW-1185">Reference proteome</keyword>
<proteinExistence type="predicted"/>
<dbReference type="InterPro" id="IPR013783">
    <property type="entry name" value="Ig-like_fold"/>
</dbReference>
<feature type="region of interest" description="Disordered" evidence="1">
    <location>
        <begin position="5248"/>
        <end position="5268"/>
    </location>
</feature>
<feature type="transmembrane region" description="Helical" evidence="2">
    <location>
        <begin position="6223"/>
        <end position="6243"/>
    </location>
</feature>
<dbReference type="EMBL" id="DF144492">
    <property type="protein sequence ID" value="GAA33643.2"/>
    <property type="molecule type" value="Genomic_DNA"/>
</dbReference>
<evidence type="ECO:0000256" key="1">
    <source>
        <dbReference type="SAM" id="MobiDB-lite"/>
    </source>
</evidence>
<keyword evidence="2" id="KW-1133">Transmembrane helix</keyword>
<keyword evidence="2" id="KW-0472">Membrane</keyword>
<protein>
    <recommendedName>
        <fullName evidence="5">Ig-like domain-containing protein</fullName>
    </recommendedName>
</protein>
<dbReference type="SUPFAM" id="SSF48726">
    <property type="entry name" value="Immunoglobulin"/>
    <property type="match status" value="1"/>
</dbReference>
<gene>
    <name evidence="3" type="ORF">CLF_111998</name>
</gene>
<dbReference type="Gene3D" id="2.60.40.10">
    <property type="entry name" value="Immunoglobulins"/>
    <property type="match status" value="1"/>
</dbReference>